<dbReference type="AlphaFoldDB" id="A0A7W2D9M4"/>
<dbReference type="Proteomes" id="UP000586976">
    <property type="component" value="Unassembled WGS sequence"/>
</dbReference>
<accession>A0A7W2D9M4</accession>
<evidence type="ECO:0000313" key="2">
    <source>
        <dbReference type="Proteomes" id="UP000586976"/>
    </source>
</evidence>
<protein>
    <submittedName>
        <fullName evidence="1">Uncharacterized protein</fullName>
    </submittedName>
</protein>
<comment type="caution">
    <text evidence="1">The sequence shown here is derived from an EMBL/GenBank/DDBJ whole genome shotgun (WGS) entry which is preliminary data.</text>
</comment>
<name>A0A7W2D9M4_9ACTN</name>
<evidence type="ECO:0000313" key="1">
    <source>
        <dbReference type="EMBL" id="MBA4867055.1"/>
    </source>
</evidence>
<proteinExistence type="predicted"/>
<reference evidence="1 2" key="1">
    <citation type="submission" date="2020-07" db="EMBL/GenBank/DDBJ databases">
        <title>Streptomyces isolated from Indian soil.</title>
        <authorList>
            <person name="Mandal S."/>
            <person name="Maiti P.K."/>
        </authorList>
    </citation>
    <scope>NUCLEOTIDE SEQUENCE [LARGE SCALE GENOMIC DNA]</scope>
    <source>
        <strain evidence="1 2">PSKA54</strain>
    </source>
</reference>
<sequence length="69" mass="7327">MNAVVPVERHDTALASAARLNEVDVLLRLSGSFKTESFAIAEACRPCGPEGVLDGLARAYELKAGRPDT</sequence>
<keyword evidence="2" id="KW-1185">Reference proteome</keyword>
<dbReference type="EMBL" id="JACEQY010000088">
    <property type="protein sequence ID" value="MBA4867055.1"/>
    <property type="molecule type" value="Genomic_DNA"/>
</dbReference>
<organism evidence="1 2">
    <name type="scientific">Streptomyces himalayensis subsp. aureolus</name>
    <dbReference type="NCBI Taxonomy" id="2758039"/>
    <lineage>
        <taxon>Bacteria</taxon>
        <taxon>Bacillati</taxon>
        <taxon>Actinomycetota</taxon>
        <taxon>Actinomycetes</taxon>
        <taxon>Kitasatosporales</taxon>
        <taxon>Streptomycetaceae</taxon>
        <taxon>Streptomyces</taxon>
        <taxon>Streptomyces himalayensis</taxon>
    </lineage>
</organism>
<dbReference type="RefSeq" id="WP_181868384.1">
    <property type="nucleotide sequence ID" value="NZ_JACEQY010000088.1"/>
</dbReference>
<gene>
    <name evidence="1" type="ORF">H1V43_38370</name>
</gene>